<comment type="caution">
    <text evidence="4">The sequence shown here is derived from an EMBL/GenBank/DDBJ whole genome shotgun (WGS) entry which is preliminary data.</text>
</comment>
<evidence type="ECO:0000313" key="5">
    <source>
        <dbReference type="Proteomes" id="UP000004319"/>
    </source>
</evidence>
<dbReference type="Pfam" id="PF05065">
    <property type="entry name" value="Phage_capsid"/>
    <property type="match status" value="1"/>
</dbReference>
<dbReference type="NCBIfam" id="TIGR01554">
    <property type="entry name" value="major_cap_HK97"/>
    <property type="match status" value="1"/>
</dbReference>
<sequence>MSTNGNVSIPRAINGSTAAWVGEGQIIPSSAPDFDTVNFLWKKIAVTSSMTKELAMYGAFDVARYVSEDLAKQLALGEDYSLINNTERTENSPNGLLGYTTASGNSASIAKNDFASINTALYQALSFVRGHNFTNNLVWIMPVQTELFLRSISTDLGIYPFADQMDRTGKLFGAEVYSTNLIATNGGASANTSSIYLADPNYLQFATASSLESTVTDVGSLNDATGKVTANAFAQDLTLFKVTERLDFQVTLDNAVFRLDVTDWSLAPQGAMYFNNQNPSYEGSEASGAIGKVKPASTGGTSGSSTSTGTTGN</sequence>
<accession>F7VH39</accession>
<dbReference type="SUPFAM" id="SSF56563">
    <property type="entry name" value="Major capsid protein gp5"/>
    <property type="match status" value="1"/>
</dbReference>
<evidence type="ECO:0000256" key="1">
    <source>
        <dbReference type="ARBA" id="ARBA00004328"/>
    </source>
</evidence>
<feature type="domain" description="Phage capsid-like C-terminal" evidence="3">
    <location>
        <begin position="2"/>
        <end position="258"/>
    </location>
</feature>
<dbReference type="Proteomes" id="UP000004319">
    <property type="component" value="Unassembled WGS sequence"/>
</dbReference>
<protein>
    <recommendedName>
        <fullName evidence="3">Phage capsid-like C-terminal domain-containing protein</fullName>
    </recommendedName>
</protein>
<dbReference type="AlphaFoldDB" id="F7VH39"/>
<organism evidence="4 5">
    <name type="scientific">Acetobacter tropicalis NBRC 101654</name>
    <dbReference type="NCBI Taxonomy" id="749388"/>
    <lineage>
        <taxon>Bacteria</taxon>
        <taxon>Pseudomonadati</taxon>
        <taxon>Pseudomonadota</taxon>
        <taxon>Alphaproteobacteria</taxon>
        <taxon>Acetobacterales</taxon>
        <taxon>Acetobacteraceae</taxon>
        <taxon>Acetobacter</taxon>
    </lineage>
</organism>
<feature type="compositionally biased region" description="Low complexity" evidence="2">
    <location>
        <begin position="297"/>
        <end position="313"/>
    </location>
</feature>
<name>F7VH39_9PROT</name>
<evidence type="ECO:0000259" key="3">
    <source>
        <dbReference type="Pfam" id="PF05065"/>
    </source>
</evidence>
<comment type="subcellular location">
    <subcellularLocation>
        <location evidence="1">Virion</location>
    </subcellularLocation>
</comment>
<gene>
    <name evidence="4" type="ORF">ATPR_2688</name>
</gene>
<dbReference type="Gene3D" id="3.30.2400.10">
    <property type="entry name" value="Major capsid protein gp5"/>
    <property type="match status" value="1"/>
</dbReference>
<feature type="region of interest" description="Disordered" evidence="2">
    <location>
        <begin position="283"/>
        <end position="313"/>
    </location>
</feature>
<reference evidence="4 5" key="1">
    <citation type="journal article" date="2011" name="Biochem. Biophys. Res. Commun.">
        <title>Increased number of Arginine-based salt bridges contributes to the thermotolerance of thermotolerant acetic acid bacteria, Acetobacter tropicalis SKU1100.</title>
        <authorList>
            <person name="Matsutani M."/>
            <person name="Hirakawa H."/>
            <person name="Nishikura M."/>
            <person name="Soemphol W."/>
            <person name="Ali I.A.I."/>
            <person name="Yakushi T."/>
            <person name="Matsushita K."/>
        </authorList>
    </citation>
    <scope>NUCLEOTIDE SEQUENCE [LARGE SCALE GENOMIC DNA]</scope>
    <source>
        <strain evidence="4 5">NBRC 101654</strain>
    </source>
</reference>
<dbReference type="EMBL" id="BABS01000112">
    <property type="protein sequence ID" value="GAA09684.1"/>
    <property type="molecule type" value="Genomic_DNA"/>
</dbReference>
<dbReference type="InterPro" id="IPR054612">
    <property type="entry name" value="Phage_capsid-like_C"/>
</dbReference>
<evidence type="ECO:0000256" key="2">
    <source>
        <dbReference type="SAM" id="MobiDB-lite"/>
    </source>
</evidence>
<proteinExistence type="predicted"/>
<dbReference type="InterPro" id="IPR024455">
    <property type="entry name" value="Phage_capsid"/>
</dbReference>
<evidence type="ECO:0000313" key="4">
    <source>
        <dbReference type="EMBL" id="GAA09684.1"/>
    </source>
</evidence>